<gene>
    <name evidence="3" type="ORF">FOZ62_010728</name>
</gene>
<organism evidence="3 4">
    <name type="scientific">Perkinsus olseni</name>
    <name type="common">Perkinsus atlanticus</name>
    <dbReference type="NCBI Taxonomy" id="32597"/>
    <lineage>
        <taxon>Eukaryota</taxon>
        <taxon>Sar</taxon>
        <taxon>Alveolata</taxon>
        <taxon>Perkinsozoa</taxon>
        <taxon>Perkinsea</taxon>
        <taxon>Perkinsida</taxon>
        <taxon>Perkinsidae</taxon>
        <taxon>Perkinsus</taxon>
    </lineage>
</organism>
<feature type="region of interest" description="Disordered" evidence="1">
    <location>
        <begin position="251"/>
        <end position="278"/>
    </location>
</feature>
<feature type="compositionally biased region" description="Low complexity" evidence="1">
    <location>
        <begin position="195"/>
        <end position="235"/>
    </location>
</feature>
<feature type="region of interest" description="Disordered" evidence="1">
    <location>
        <begin position="160"/>
        <end position="237"/>
    </location>
</feature>
<comment type="caution">
    <text evidence="3">The sequence shown here is derived from an EMBL/GenBank/DDBJ whole genome shotgun (WGS) entry which is preliminary data.</text>
</comment>
<feature type="signal peptide" evidence="2">
    <location>
        <begin position="1"/>
        <end position="18"/>
    </location>
</feature>
<dbReference type="AlphaFoldDB" id="A0A7J6RVG4"/>
<keyword evidence="2" id="KW-0732">Signal</keyword>
<feature type="compositionally biased region" description="Low complexity" evidence="1">
    <location>
        <begin position="160"/>
        <end position="172"/>
    </location>
</feature>
<accession>A0A7J6RVG4</accession>
<dbReference type="SUPFAM" id="SSF57997">
    <property type="entry name" value="Tropomyosin"/>
    <property type="match status" value="1"/>
</dbReference>
<protein>
    <submittedName>
        <fullName evidence="3">Uncharacterized protein</fullName>
    </submittedName>
</protein>
<proteinExistence type="predicted"/>
<dbReference type="PANTHER" id="PTHR36493">
    <property type="entry name" value="NEUROBLAST DIFFERENTIATION-ASSOCIATED PROTEIN AHNAK-LIKE PROTEIN"/>
    <property type="match status" value="1"/>
</dbReference>
<dbReference type="PANTHER" id="PTHR36493:SF3">
    <property type="entry name" value="CHITIN-BINDING TYPE-4 DOMAIN-CONTAINING PROTEIN"/>
    <property type="match status" value="1"/>
</dbReference>
<feature type="chain" id="PRO_5029806837" evidence="2">
    <location>
        <begin position="19"/>
        <end position="370"/>
    </location>
</feature>
<dbReference type="EMBL" id="JABANM010019637">
    <property type="protein sequence ID" value="KAF4724152.1"/>
    <property type="molecule type" value="Genomic_DNA"/>
</dbReference>
<feature type="compositionally biased region" description="Polar residues" evidence="1">
    <location>
        <begin position="259"/>
        <end position="269"/>
    </location>
</feature>
<reference evidence="3 4" key="1">
    <citation type="submission" date="2020-04" db="EMBL/GenBank/DDBJ databases">
        <title>Perkinsus olseni comparative genomics.</title>
        <authorList>
            <person name="Bogema D.R."/>
        </authorList>
    </citation>
    <scope>NUCLEOTIDE SEQUENCE [LARGE SCALE GENOMIC DNA]</scope>
    <source>
        <strain evidence="3">ATCC PRA-205</strain>
    </source>
</reference>
<evidence type="ECO:0000313" key="3">
    <source>
        <dbReference type="EMBL" id="KAF4724152.1"/>
    </source>
</evidence>
<evidence type="ECO:0000313" key="4">
    <source>
        <dbReference type="Proteomes" id="UP000574390"/>
    </source>
</evidence>
<evidence type="ECO:0000256" key="1">
    <source>
        <dbReference type="SAM" id="MobiDB-lite"/>
    </source>
</evidence>
<name>A0A7J6RVG4_PEROL</name>
<dbReference type="Proteomes" id="UP000574390">
    <property type="component" value="Unassembled WGS sequence"/>
</dbReference>
<sequence length="370" mass="38940">MLHHLLAISFVLCTTVAAFGTSIGESPTSANHCEEACSQTVGCERSYCKANGVCFGLYHKGDSKCYQPGASDGDCDDATLEPVRCVEYPQTTCGEVCDSVDGCKSSVMGTYCKDWLESPVCFGIITKGDGTLCFAPTDNGCEGDSYPCEIVGTTEAPFDTTEAPVETTEAPVDTTEAPVDTTEAPVDTAEAPVDTTEAPVETTEAPVETTEAPVETTEAPVETTEAPVETTEAPVDTTEAPVEITEAPVDTTEAPVDTTEPSIDTTEPSIDTADPAQPSVNDVLGDWCGDTPLGAMRVTLREDGSASIFISGQPFTATYYLDGYDIIIQNPDESLQSLLTALGTSLVTRYTPEGISVELVNLFSTTLSNC</sequence>
<evidence type="ECO:0000256" key="2">
    <source>
        <dbReference type="SAM" id="SignalP"/>
    </source>
</evidence>